<reference evidence="1" key="1">
    <citation type="submission" date="2023-03" db="EMBL/GenBank/DDBJ databases">
        <title>Massive genome expansion in bonnet fungi (Mycena s.s.) driven by repeated elements and novel gene families across ecological guilds.</title>
        <authorList>
            <consortium name="Lawrence Berkeley National Laboratory"/>
            <person name="Harder C.B."/>
            <person name="Miyauchi S."/>
            <person name="Viragh M."/>
            <person name="Kuo A."/>
            <person name="Thoen E."/>
            <person name="Andreopoulos B."/>
            <person name="Lu D."/>
            <person name="Skrede I."/>
            <person name="Drula E."/>
            <person name="Henrissat B."/>
            <person name="Morin E."/>
            <person name="Kohler A."/>
            <person name="Barry K."/>
            <person name="LaButti K."/>
            <person name="Morin E."/>
            <person name="Salamov A."/>
            <person name="Lipzen A."/>
            <person name="Mereny Z."/>
            <person name="Hegedus B."/>
            <person name="Baldrian P."/>
            <person name="Stursova M."/>
            <person name="Weitz H."/>
            <person name="Taylor A."/>
            <person name="Grigoriev I.V."/>
            <person name="Nagy L.G."/>
            <person name="Martin F."/>
            <person name="Kauserud H."/>
        </authorList>
    </citation>
    <scope>NUCLEOTIDE SEQUENCE</scope>
    <source>
        <strain evidence="1">CBHHK002</strain>
    </source>
</reference>
<protein>
    <submittedName>
        <fullName evidence="1">Uncharacterized protein</fullName>
    </submittedName>
</protein>
<organism evidence="1 2">
    <name type="scientific">Mycena albidolilacea</name>
    <dbReference type="NCBI Taxonomy" id="1033008"/>
    <lineage>
        <taxon>Eukaryota</taxon>
        <taxon>Fungi</taxon>
        <taxon>Dikarya</taxon>
        <taxon>Basidiomycota</taxon>
        <taxon>Agaricomycotina</taxon>
        <taxon>Agaricomycetes</taxon>
        <taxon>Agaricomycetidae</taxon>
        <taxon>Agaricales</taxon>
        <taxon>Marasmiineae</taxon>
        <taxon>Mycenaceae</taxon>
        <taxon>Mycena</taxon>
    </lineage>
</organism>
<evidence type="ECO:0000313" key="1">
    <source>
        <dbReference type="EMBL" id="KAJ7308643.1"/>
    </source>
</evidence>
<dbReference type="EMBL" id="JARIHO010000085">
    <property type="protein sequence ID" value="KAJ7308643.1"/>
    <property type="molecule type" value="Genomic_DNA"/>
</dbReference>
<dbReference type="InterPro" id="IPR036397">
    <property type="entry name" value="RNaseH_sf"/>
</dbReference>
<proteinExistence type="predicted"/>
<gene>
    <name evidence="1" type="ORF">DFH08DRAFT_719832</name>
</gene>
<keyword evidence="2" id="KW-1185">Reference proteome</keyword>
<dbReference type="GO" id="GO:0003676">
    <property type="term" value="F:nucleic acid binding"/>
    <property type="evidence" value="ECO:0007669"/>
    <property type="project" value="InterPro"/>
</dbReference>
<name>A0AAD6Z6G9_9AGAR</name>
<evidence type="ECO:0000313" key="2">
    <source>
        <dbReference type="Proteomes" id="UP001218218"/>
    </source>
</evidence>
<sequence>LKVTIHGSCLNTGKVSASTGVAAYWGPSSRLNMSARVWGGQMSPQVELVAAWLAIKTAPL</sequence>
<dbReference type="Proteomes" id="UP001218218">
    <property type="component" value="Unassembled WGS sequence"/>
</dbReference>
<accession>A0AAD6Z6G9</accession>
<dbReference type="AlphaFoldDB" id="A0AAD6Z6G9"/>
<comment type="caution">
    <text evidence="1">The sequence shown here is derived from an EMBL/GenBank/DDBJ whole genome shotgun (WGS) entry which is preliminary data.</text>
</comment>
<dbReference type="Gene3D" id="3.30.420.10">
    <property type="entry name" value="Ribonuclease H-like superfamily/Ribonuclease H"/>
    <property type="match status" value="1"/>
</dbReference>
<feature type="non-terminal residue" evidence="1">
    <location>
        <position position="1"/>
    </location>
</feature>